<dbReference type="EMBL" id="JABSTQ010001278">
    <property type="protein sequence ID" value="KAG0444902.1"/>
    <property type="molecule type" value="Genomic_DNA"/>
</dbReference>
<name>A0AC60QZU4_IXOPE</name>
<protein>
    <submittedName>
        <fullName evidence="1">Uncharacterized protein</fullName>
    </submittedName>
</protein>
<accession>A0AC60QZU4</accession>
<evidence type="ECO:0000313" key="1">
    <source>
        <dbReference type="EMBL" id="KAG0444902.1"/>
    </source>
</evidence>
<organism evidence="1 2">
    <name type="scientific">Ixodes persulcatus</name>
    <name type="common">Taiga tick</name>
    <dbReference type="NCBI Taxonomy" id="34615"/>
    <lineage>
        <taxon>Eukaryota</taxon>
        <taxon>Metazoa</taxon>
        <taxon>Ecdysozoa</taxon>
        <taxon>Arthropoda</taxon>
        <taxon>Chelicerata</taxon>
        <taxon>Arachnida</taxon>
        <taxon>Acari</taxon>
        <taxon>Parasitiformes</taxon>
        <taxon>Ixodida</taxon>
        <taxon>Ixodoidea</taxon>
        <taxon>Ixodidae</taxon>
        <taxon>Ixodinae</taxon>
        <taxon>Ixodes</taxon>
    </lineage>
</organism>
<dbReference type="Proteomes" id="UP000805193">
    <property type="component" value="Unassembled WGS sequence"/>
</dbReference>
<keyword evidence="2" id="KW-1185">Reference proteome</keyword>
<reference evidence="1 2" key="1">
    <citation type="journal article" date="2020" name="Cell">
        <title>Large-Scale Comparative Analyses of Tick Genomes Elucidate Their Genetic Diversity and Vector Capacities.</title>
        <authorList>
            <consortium name="Tick Genome and Microbiome Consortium (TIGMIC)"/>
            <person name="Jia N."/>
            <person name="Wang J."/>
            <person name="Shi W."/>
            <person name="Du L."/>
            <person name="Sun Y."/>
            <person name="Zhan W."/>
            <person name="Jiang J.F."/>
            <person name="Wang Q."/>
            <person name="Zhang B."/>
            <person name="Ji P."/>
            <person name="Bell-Sakyi L."/>
            <person name="Cui X.M."/>
            <person name="Yuan T.T."/>
            <person name="Jiang B.G."/>
            <person name="Yang W.F."/>
            <person name="Lam T.T."/>
            <person name="Chang Q.C."/>
            <person name="Ding S.J."/>
            <person name="Wang X.J."/>
            <person name="Zhu J.G."/>
            <person name="Ruan X.D."/>
            <person name="Zhao L."/>
            <person name="Wei J.T."/>
            <person name="Ye R.Z."/>
            <person name="Que T.C."/>
            <person name="Du C.H."/>
            <person name="Zhou Y.H."/>
            <person name="Cheng J.X."/>
            <person name="Dai P.F."/>
            <person name="Guo W.B."/>
            <person name="Han X.H."/>
            <person name="Huang E.J."/>
            <person name="Li L.F."/>
            <person name="Wei W."/>
            <person name="Gao Y.C."/>
            <person name="Liu J.Z."/>
            <person name="Shao H.Z."/>
            <person name="Wang X."/>
            <person name="Wang C.C."/>
            <person name="Yang T.C."/>
            <person name="Huo Q.B."/>
            <person name="Li W."/>
            <person name="Chen H.Y."/>
            <person name="Chen S.E."/>
            <person name="Zhou L.G."/>
            <person name="Ni X.B."/>
            <person name="Tian J.H."/>
            <person name="Sheng Y."/>
            <person name="Liu T."/>
            <person name="Pan Y.S."/>
            <person name="Xia L.Y."/>
            <person name="Li J."/>
            <person name="Zhao F."/>
            <person name="Cao W.C."/>
        </authorList>
    </citation>
    <scope>NUCLEOTIDE SEQUENCE [LARGE SCALE GENOMIC DNA]</scope>
    <source>
        <strain evidence="1">Iper-2018</strain>
    </source>
</reference>
<sequence length="1169" mass="129704">MQVWTLVLGWVLVLCPTSTRGHVALTFPPARRYDLDFLDNGRTKAPCGMPRSNIVTTLPVGATINVTWHLAYPHKGGYKLELLDANEKHLQDLTDTSAGEYLGLDDATAQSSTVRLPGSVACRGCSLRLLRQAAEWGGKYLFWSCADVDLVPVSEFHVICSGHGRIEGGRCLCDHLYSGNVCQYKDECWADSDCGFHGRCINVDATTYPRMQCFCQMGWFGKDCNRESAVTRESLDFSQYRSRKLSDRFTLYWRILQKSSEIEMVMKVRGTSYAAVGWRPKDLTNSCKAFPPLPIDSNQRSKREALTTKSPQERTTLFPARPATLPVHGRPLRTTLLSSLKPRTEPPPVIKPTEPKAEPADFHPMDCTDIVMGVARGNLSRVFDMYTRDRSTPRPDEFYGGRDDLSAAFAYEEDGHTVVLFRKSLLAAELTDQPLEDAQTLVIWARGQEPGDYIHSPKTGLDEGRARVLDFYRQDEVKYHGHRNQRGSTTLNFHGGKTSKDLCKGEWSYPPGCQAEQCLYSITWNVDPRSENVAFEVRSTSADKWTGVGFSEDRRMPKTDAIIGWAEKTGRFYVYDMWLPGYGEPMNDVHSDVFNVTGQYDGGVVTLRFTRKLDTGDDANDLGFTEDRCLHLVFPVWGGTYNSVLRKLGRHARSPHVSKHPLCLRGCRPPPPPTVLPTAPPTAPPPPAPPASEHPITDVRGESSDACSGSWRFPESCSGDGCEYAASWSYHAPSDQVLFTVSTRSNKWTGIGFSSNRAMPKTDAILGWVEETGRFFIMDVWMDGYEAPFLDPVQDVGNMSGSRQDGRTTLSFARRRYSGDAAYDLDLDQCLYLVFPTHGGVFNAVSKKIRHHEQTPLVSREPVCFMHCHPGAAVPTGPPVPETRATSAPSTVSPRLEEYRVKLQLLEPWQASYGVKGSRPFTLLNRQLVDGVVQKHQLRLTRVTREPDGLVAEMRLLLAADAEPTEVAQALQAALQPGLLGAVRVNPSSLTVHSSNAPESRPKQSAVPGVQAGSSPDTSQAKLYAVVAAVAALVLLLLVQAAAMACRRKRQPQPPAPNREKLLASSHWKDYSTTASSNYSYENFALRAEDDLGPPAGAPHRPASATYERGSTAAVRPQANPYATTQRTQHQPQELNPDFYFMPHQRRYSGEVVRVFVDYSNPEYTGGAK</sequence>
<proteinExistence type="predicted"/>
<comment type="caution">
    <text evidence="1">The sequence shown here is derived from an EMBL/GenBank/DDBJ whole genome shotgun (WGS) entry which is preliminary data.</text>
</comment>
<evidence type="ECO:0000313" key="2">
    <source>
        <dbReference type="Proteomes" id="UP000805193"/>
    </source>
</evidence>
<gene>
    <name evidence="1" type="ORF">HPB47_013246</name>
</gene>